<dbReference type="Pfam" id="PF06724">
    <property type="entry name" value="DUF1206"/>
    <property type="match status" value="3"/>
</dbReference>
<reference evidence="3 4" key="1">
    <citation type="submission" date="2019-07" db="EMBL/GenBank/DDBJ databases">
        <authorList>
            <person name="Zhou L.-Y."/>
        </authorList>
    </citation>
    <scope>NUCLEOTIDE SEQUENCE [LARGE SCALE GENOMIC DNA]</scope>
    <source>
        <strain evidence="3 4">YIM 101269</strain>
    </source>
</reference>
<evidence type="ECO:0000313" key="4">
    <source>
        <dbReference type="Proteomes" id="UP000317638"/>
    </source>
</evidence>
<name>A0A553K5P9_9ACTN</name>
<dbReference type="InterPro" id="IPR009597">
    <property type="entry name" value="DUF1206"/>
</dbReference>
<gene>
    <name evidence="3" type="ORF">FOJ82_03965</name>
</gene>
<feature type="transmembrane region" description="Helical" evidence="1">
    <location>
        <begin position="116"/>
        <end position="132"/>
    </location>
</feature>
<feature type="transmembrane region" description="Helical" evidence="1">
    <location>
        <begin position="152"/>
        <end position="172"/>
    </location>
</feature>
<feature type="transmembrane region" description="Helical" evidence="1">
    <location>
        <begin position="241"/>
        <end position="262"/>
    </location>
</feature>
<evidence type="ECO:0000259" key="2">
    <source>
        <dbReference type="Pfam" id="PF06724"/>
    </source>
</evidence>
<keyword evidence="1" id="KW-0812">Transmembrane</keyword>
<keyword evidence="4" id="KW-1185">Reference proteome</keyword>
<feature type="transmembrane region" description="Helical" evidence="1">
    <location>
        <begin position="24"/>
        <end position="45"/>
    </location>
</feature>
<dbReference type="Proteomes" id="UP000317638">
    <property type="component" value="Unassembled WGS sequence"/>
</dbReference>
<feature type="transmembrane region" description="Helical" evidence="1">
    <location>
        <begin position="204"/>
        <end position="221"/>
    </location>
</feature>
<evidence type="ECO:0000313" key="3">
    <source>
        <dbReference type="EMBL" id="TRY20033.1"/>
    </source>
</evidence>
<feature type="domain" description="DUF1206" evidence="2">
    <location>
        <begin position="198"/>
        <end position="262"/>
    </location>
</feature>
<evidence type="ECO:0000256" key="1">
    <source>
        <dbReference type="SAM" id="Phobius"/>
    </source>
</evidence>
<proteinExistence type="predicted"/>
<organism evidence="3 4">
    <name type="scientific">Tessaracoccus rhinocerotis</name>
    <dbReference type="NCBI Taxonomy" id="1689449"/>
    <lineage>
        <taxon>Bacteria</taxon>
        <taxon>Bacillati</taxon>
        <taxon>Actinomycetota</taxon>
        <taxon>Actinomycetes</taxon>
        <taxon>Propionibacteriales</taxon>
        <taxon>Propionibacteriaceae</taxon>
        <taxon>Tessaracoccus</taxon>
    </lineage>
</organism>
<dbReference type="EMBL" id="VKKG01000001">
    <property type="protein sequence ID" value="TRY20033.1"/>
    <property type="molecule type" value="Genomic_DNA"/>
</dbReference>
<feature type="domain" description="DUF1206" evidence="2">
    <location>
        <begin position="112"/>
        <end position="178"/>
    </location>
</feature>
<feature type="domain" description="DUF1206" evidence="2">
    <location>
        <begin position="28"/>
        <end position="94"/>
    </location>
</feature>
<dbReference type="RefSeq" id="WP_143937117.1">
    <property type="nucleotide sequence ID" value="NZ_VKKG01000001.1"/>
</dbReference>
<feature type="transmembrane region" description="Helical" evidence="1">
    <location>
        <begin position="73"/>
        <end position="95"/>
    </location>
</feature>
<comment type="caution">
    <text evidence="3">The sequence shown here is derived from an EMBL/GenBank/DDBJ whole genome shotgun (WGS) entry which is preliminary data.</text>
</comment>
<dbReference type="OrthoDB" id="4552598at2"/>
<sequence length="269" mass="27975">METPDVADAKRAARKVENSRAYRTLVRVGLIAYGVVHLLIAFLTVRLATGGSDEEASQTGALRALANTPMGPVLLWAVAVGFFALVIWQLVAALLGHREYDGAQRSRKRVSSAGKAVIYLALGLSAANIALGGRSEGDAAEAAGGAVMALPFGQVLVAIAGLVVVALGVYLASKAFTDKWQENLSGSLGTAGKWAARVGHFTKGLAYAGIGALFVWAAITYDPESAGGLDAALQTLRAAPFGPWLLGAAAFGFAGYGVYCFFWSQRAKV</sequence>
<dbReference type="AlphaFoldDB" id="A0A553K5P9"/>
<accession>A0A553K5P9</accession>
<keyword evidence="1" id="KW-1133">Transmembrane helix</keyword>
<protein>
    <submittedName>
        <fullName evidence="3">DUF1206 domain-containing protein</fullName>
    </submittedName>
</protein>
<keyword evidence="1" id="KW-0472">Membrane</keyword>